<sequence length="64" mass="6843">MTQQLVSACCGAEAVDEITDGTGRCSRCKENAMFEPDAEEIASIKADMDYAEWKDAGKPGRIGA</sequence>
<organism evidence="1">
    <name type="scientific">marine sediment metagenome</name>
    <dbReference type="NCBI Taxonomy" id="412755"/>
    <lineage>
        <taxon>unclassified sequences</taxon>
        <taxon>metagenomes</taxon>
        <taxon>ecological metagenomes</taxon>
    </lineage>
</organism>
<dbReference type="EMBL" id="LAZR01003888">
    <property type="protein sequence ID" value="KKN13760.1"/>
    <property type="molecule type" value="Genomic_DNA"/>
</dbReference>
<name>A0A0F9N2I6_9ZZZZ</name>
<dbReference type="AlphaFoldDB" id="A0A0F9N2I6"/>
<gene>
    <name evidence="1" type="ORF">LCGC14_1003100</name>
</gene>
<protein>
    <submittedName>
        <fullName evidence="1">Uncharacterized protein</fullName>
    </submittedName>
</protein>
<comment type="caution">
    <text evidence="1">The sequence shown here is derived from an EMBL/GenBank/DDBJ whole genome shotgun (WGS) entry which is preliminary data.</text>
</comment>
<proteinExistence type="predicted"/>
<reference evidence="1" key="1">
    <citation type="journal article" date="2015" name="Nature">
        <title>Complex archaea that bridge the gap between prokaryotes and eukaryotes.</title>
        <authorList>
            <person name="Spang A."/>
            <person name="Saw J.H."/>
            <person name="Jorgensen S.L."/>
            <person name="Zaremba-Niedzwiedzka K."/>
            <person name="Martijn J."/>
            <person name="Lind A.E."/>
            <person name="van Eijk R."/>
            <person name="Schleper C."/>
            <person name="Guy L."/>
            <person name="Ettema T.J."/>
        </authorList>
    </citation>
    <scope>NUCLEOTIDE SEQUENCE</scope>
</reference>
<evidence type="ECO:0000313" key="1">
    <source>
        <dbReference type="EMBL" id="KKN13760.1"/>
    </source>
</evidence>
<accession>A0A0F9N2I6</accession>